<comment type="caution">
    <text evidence="3">The sequence shown here is derived from an EMBL/GenBank/DDBJ whole genome shotgun (WGS) entry which is preliminary data.</text>
</comment>
<dbReference type="Proteomes" id="UP000260862">
    <property type="component" value="Unassembled WGS sequence"/>
</dbReference>
<dbReference type="SUPFAM" id="SSF55545">
    <property type="entry name" value="beta-N-acetylhexosaminidase-like domain"/>
    <property type="match status" value="1"/>
</dbReference>
<dbReference type="GO" id="GO:0005975">
    <property type="term" value="P:carbohydrate metabolic process"/>
    <property type="evidence" value="ECO:0007669"/>
    <property type="project" value="UniProtKB-ARBA"/>
</dbReference>
<dbReference type="InterPro" id="IPR042301">
    <property type="entry name" value="GH115_sf"/>
</dbReference>
<dbReference type="Gene3D" id="3.30.379.10">
    <property type="entry name" value="Chitobiase/beta-hexosaminidase domain 2-like"/>
    <property type="match status" value="1"/>
</dbReference>
<name>A0A3E4N6L0_9BACT</name>
<accession>A0A3E4N6L0</accession>
<organism evidence="3 4">
    <name type="scientific">Phocaeicola plebeius</name>
    <dbReference type="NCBI Taxonomy" id="310297"/>
    <lineage>
        <taxon>Bacteria</taxon>
        <taxon>Pseudomonadati</taxon>
        <taxon>Bacteroidota</taxon>
        <taxon>Bacteroidia</taxon>
        <taxon>Bacteroidales</taxon>
        <taxon>Bacteroidaceae</taxon>
        <taxon>Phocaeicola</taxon>
    </lineage>
</organism>
<dbReference type="EMBL" id="QSQT01000005">
    <property type="protein sequence ID" value="RGK57409.1"/>
    <property type="molecule type" value="Genomic_DNA"/>
</dbReference>
<dbReference type="InterPro" id="IPR029018">
    <property type="entry name" value="Hex-like_dom2"/>
</dbReference>
<protein>
    <recommendedName>
        <fullName evidence="2">Gylcosyl hydrolase 115 C-terminal domain-containing protein</fullName>
    </recommendedName>
</protein>
<dbReference type="GO" id="GO:0016787">
    <property type="term" value="F:hydrolase activity"/>
    <property type="evidence" value="ECO:0007669"/>
    <property type="project" value="UniProtKB-KW"/>
</dbReference>
<keyword evidence="4" id="KW-1185">Reference proteome</keyword>
<gene>
    <name evidence="3" type="ORF">DXD04_03865</name>
</gene>
<dbReference type="Gene3D" id="1.20.58.2150">
    <property type="match status" value="1"/>
</dbReference>
<feature type="domain" description="Gylcosyl hydrolase 115 C-terminal" evidence="2">
    <location>
        <begin position="667"/>
        <end position="762"/>
    </location>
</feature>
<dbReference type="InterPro" id="IPR041437">
    <property type="entry name" value="GH115_C"/>
</dbReference>
<dbReference type="PANTHER" id="PTHR37842">
    <property type="match status" value="1"/>
</dbReference>
<dbReference type="AlphaFoldDB" id="A0A3E4N6L0"/>
<dbReference type="Pfam" id="PF17829">
    <property type="entry name" value="GH115_C"/>
    <property type="match status" value="1"/>
</dbReference>
<dbReference type="InterPro" id="IPR031924">
    <property type="entry name" value="GH115"/>
</dbReference>
<dbReference type="PANTHER" id="PTHR37842:SF2">
    <property type="entry name" value="GYLCOSYL HYDROLASE 115 C-TERMINAL DOMAIN-CONTAINING PROTEIN"/>
    <property type="match status" value="1"/>
</dbReference>
<dbReference type="Gene3D" id="3.20.20.520">
    <property type="entry name" value="Glycosyl hydrolase family 115"/>
    <property type="match status" value="1"/>
</dbReference>
<dbReference type="Gene3D" id="2.60.120.1620">
    <property type="match status" value="1"/>
</dbReference>
<keyword evidence="1" id="KW-0378">Hydrolase</keyword>
<evidence type="ECO:0000313" key="3">
    <source>
        <dbReference type="EMBL" id="RGK57409.1"/>
    </source>
</evidence>
<proteinExistence type="predicted"/>
<sequence length="767" mass="88240">MGWAAQDFVWKSGQNMKVVCDTTEAPVVKVALDLLKRDCRSVLSGEISRSENTGNIYVGTWGESSVLQALADTRQLDVAQLDEHREAFLLNVLPDGRLVVAGSDKRGTAYGVLELSRMMGVSPWEWWADAVPEKKEEFCLPAGFRKLEYPQVAYRGIFINDEDWGLTPWSWKHYEPSERKGQIGPKTHARIFELLLRLRANTFWPAMHECSIPFFFTEGNKEMADKYAIYLGTSHCEPMMRNTNGEWKTAGKGEYDYVHNRKNVLSFWEERVKQLCYSDDIYTLGMRGVHDGKMQGAKTLEEQKKALTEILADQRRMLAKYKGKDLTKVPQVLIPYKEVLDIYQAGLQVPEDVTLMWCDDNYGYITHFPTAEEAARPGGNGIYYHVSYWGRPHDYLWLSTASPYLLYQQMKQAYEKGIRQMWILNVGDIKPAEYQTELFMDMAWNIGRVQQTGVTGHLSHFLSREFGAVSASALLPLLQEHYRLAYIRKPEFMGHTRTEEKDPKYKIVTDLPWSEGEIRKRLSLYQALEDRAEVWSRRMPETKRTAYFHLVQYPVQGASQMNKKCLYAQLARHGKADWQLSEQAFDSIVSLTHRYNQGKWQGFMDYKPRNLSVYQRIPKSTATDSLKSTRSCLFKWNGLEAMEGNLLPCEGLGYEGMAAGISKDSSVVFHFDGCPADSVEVELRLLPAHPVVGNELRVQVSLDEVQSLPVSYRTYGRSEEWKQNVLSNQAVLRLKFPLRGNRTHRITIQALDEGVVLDQLYVYEWKD</sequence>
<evidence type="ECO:0000256" key="1">
    <source>
        <dbReference type="ARBA" id="ARBA00022801"/>
    </source>
</evidence>
<evidence type="ECO:0000313" key="4">
    <source>
        <dbReference type="Proteomes" id="UP000260862"/>
    </source>
</evidence>
<reference evidence="3 4" key="1">
    <citation type="submission" date="2018-08" db="EMBL/GenBank/DDBJ databases">
        <title>A genome reference for cultivated species of the human gut microbiota.</title>
        <authorList>
            <person name="Zou Y."/>
            <person name="Xue W."/>
            <person name="Luo G."/>
        </authorList>
    </citation>
    <scope>NUCLEOTIDE SEQUENCE [LARGE SCALE GENOMIC DNA]</scope>
    <source>
        <strain evidence="3 4">TF10-3AC</strain>
    </source>
</reference>
<dbReference type="Pfam" id="PF15979">
    <property type="entry name" value="Glyco_hydro_115"/>
    <property type="match status" value="1"/>
</dbReference>
<evidence type="ECO:0000259" key="2">
    <source>
        <dbReference type="Pfam" id="PF17829"/>
    </source>
</evidence>